<accession>A0A7Y6JXR9</accession>
<evidence type="ECO:0000313" key="2">
    <source>
        <dbReference type="Proteomes" id="UP000594380"/>
    </source>
</evidence>
<sequence>MYVARDRYEEALERLGRGVPKVVPKGTKISNDSVSMEAGCKKGSIKRSRPQFAALIADIKAAAEEQRRTPQQEIQGKLARHKEDTKKYRELYEAALAREQSLVAEIFTLKRKLAELTGADVIPLRQTRTAESERVG</sequence>
<dbReference type="Proteomes" id="UP000594380">
    <property type="component" value="Unassembled WGS sequence"/>
</dbReference>
<reference evidence="1 2" key="1">
    <citation type="submission" date="2020-02" db="EMBL/GenBank/DDBJ databases">
        <title>Paraburkholderia simonii sp. nov. and Paraburkholderia youngii sp. nov. Brazilian and Mexican Mimosa-associated rhizobia.</title>
        <authorList>
            <person name="Mavima L."/>
            <person name="Beukes C.W."/>
            <person name="Chan W.Y."/>
            <person name="Palmer M."/>
            <person name="De Meyer S.E."/>
            <person name="James E.K."/>
            <person name="Venter S.N."/>
            <person name="Steenkamp E.T."/>
        </authorList>
    </citation>
    <scope>NUCLEOTIDE SEQUENCE [LARGE SCALE GENOMIC DNA]</scope>
    <source>
        <strain evidence="1 2">JPY169</strain>
    </source>
</reference>
<gene>
    <name evidence="1" type="ORF">G5S42_09160</name>
</gene>
<dbReference type="EMBL" id="JAALDK010000001">
    <property type="protein sequence ID" value="NUX99864.1"/>
    <property type="molecule type" value="Genomic_DNA"/>
</dbReference>
<organism evidence="1 2">
    <name type="scientific">Paraburkholderia youngii</name>
    <dbReference type="NCBI Taxonomy" id="2782701"/>
    <lineage>
        <taxon>Bacteria</taxon>
        <taxon>Pseudomonadati</taxon>
        <taxon>Pseudomonadota</taxon>
        <taxon>Betaproteobacteria</taxon>
        <taxon>Burkholderiales</taxon>
        <taxon>Burkholderiaceae</taxon>
        <taxon>Paraburkholderia</taxon>
    </lineage>
</organism>
<dbReference type="AlphaFoldDB" id="A0A7Y6JXR9"/>
<proteinExistence type="predicted"/>
<evidence type="ECO:0000313" key="1">
    <source>
        <dbReference type="EMBL" id="NUX99864.1"/>
    </source>
</evidence>
<comment type="caution">
    <text evidence="1">The sequence shown here is derived from an EMBL/GenBank/DDBJ whole genome shotgun (WGS) entry which is preliminary data.</text>
</comment>
<name>A0A7Y6JXR9_9BURK</name>
<protein>
    <submittedName>
        <fullName evidence="1">Uncharacterized protein</fullName>
    </submittedName>
</protein>